<evidence type="ECO:0000313" key="9">
    <source>
        <dbReference type="EMBL" id="PIR07597.1"/>
    </source>
</evidence>
<gene>
    <name evidence="9" type="primary">rplC</name>
    <name evidence="9" type="ORF">COV54_00310</name>
</gene>
<evidence type="ECO:0000313" key="10">
    <source>
        <dbReference type="Proteomes" id="UP000228867"/>
    </source>
</evidence>
<reference evidence="9 10" key="1">
    <citation type="submission" date="2017-09" db="EMBL/GenBank/DDBJ databases">
        <title>Depth-based differentiation of microbial function through sediment-hosted aquifers and enrichment of novel symbionts in the deep terrestrial subsurface.</title>
        <authorList>
            <person name="Probst A.J."/>
            <person name="Ladd B."/>
            <person name="Jarett J.K."/>
            <person name="Geller-Mcgrath D.E."/>
            <person name="Sieber C.M."/>
            <person name="Emerson J.B."/>
            <person name="Anantharaman K."/>
            <person name="Thomas B.C."/>
            <person name="Malmstrom R."/>
            <person name="Stieglmeier M."/>
            <person name="Klingl A."/>
            <person name="Woyke T."/>
            <person name="Ryan C.M."/>
            <person name="Banfield J.F."/>
        </authorList>
    </citation>
    <scope>NUCLEOTIDE SEQUENCE [LARGE SCALE GENOMIC DNA]</scope>
    <source>
        <strain evidence="9">CG11_big_fil_rev_8_21_14_0_20_38_23</strain>
    </source>
</reference>
<evidence type="ECO:0000256" key="1">
    <source>
        <dbReference type="ARBA" id="ARBA00006540"/>
    </source>
</evidence>
<dbReference type="GO" id="GO:0003735">
    <property type="term" value="F:structural constituent of ribosome"/>
    <property type="evidence" value="ECO:0007669"/>
    <property type="project" value="InterPro"/>
</dbReference>
<keyword evidence="4 9" id="KW-0689">Ribosomal protein</keyword>
<name>A0A2H0NFC6_9BACT</name>
<dbReference type="FunFam" id="2.40.30.10:FF:000004">
    <property type="entry name" value="50S ribosomal protein L3"/>
    <property type="match status" value="1"/>
</dbReference>
<dbReference type="GO" id="GO:0006412">
    <property type="term" value="P:translation"/>
    <property type="evidence" value="ECO:0007669"/>
    <property type="project" value="InterPro"/>
</dbReference>
<protein>
    <recommendedName>
        <fullName evidence="6">Large ribosomal subunit protein uL3</fullName>
    </recommendedName>
    <alternativeName>
        <fullName evidence="7">50S ribosomal protein L3</fullName>
    </alternativeName>
</protein>
<dbReference type="SUPFAM" id="SSF50447">
    <property type="entry name" value="Translation proteins"/>
    <property type="match status" value="1"/>
</dbReference>
<evidence type="ECO:0000256" key="6">
    <source>
        <dbReference type="ARBA" id="ARBA00035243"/>
    </source>
</evidence>
<dbReference type="PANTHER" id="PTHR11229:SF16">
    <property type="entry name" value="LARGE RIBOSOMAL SUBUNIT PROTEIN UL3C"/>
    <property type="match status" value="1"/>
</dbReference>
<dbReference type="InterPro" id="IPR000597">
    <property type="entry name" value="Ribosomal_uL3"/>
</dbReference>
<evidence type="ECO:0000256" key="4">
    <source>
        <dbReference type="ARBA" id="ARBA00022980"/>
    </source>
</evidence>
<dbReference type="EMBL" id="PCWR01000007">
    <property type="protein sequence ID" value="PIR07597.1"/>
    <property type="molecule type" value="Genomic_DNA"/>
</dbReference>
<comment type="similarity">
    <text evidence="1">Belongs to the universal ribosomal protein uL3 family.</text>
</comment>
<evidence type="ECO:0000256" key="8">
    <source>
        <dbReference type="SAM" id="MobiDB-lite"/>
    </source>
</evidence>
<organism evidence="9 10">
    <name type="scientific">Candidatus Jorgensenbacteria bacterium CG11_big_fil_rev_8_21_14_0_20_38_23</name>
    <dbReference type="NCBI Taxonomy" id="1974594"/>
    <lineage>
        <taxon>Bacteria</taxon>
        <taxon>Candidatus Joergenseniibacteriota</taxon>
    </lineage>
</organism>
<evidence type="ECO:0000256" key="7">
    <source>
        <dbReference type="ARBA" id="ARBA00035457"/>
    </source>
</evidence>
<evidence type="ECO:0000256" key="3">
    <source>
        <dbReference type="ARBA" id="ARBA00022884"/>
    </source>
</evidence>
<keyword evidence="2" id="KW-0699">rRNA-binding</keyword>
<proteinExistence type="inferred from homology"/>
<evidence type="ECO:0000256" key="2">
    <source>
        <dbReference type="ARBA" id="ARBA00022730"/>
    </source>
</evidence>
<dbReference type="InterPro" id="IPR009000">
    <property type="entry name" value="Transl_B-barrel_sf"/>
</dbReference>
<dbReference type="GO" id="GO:0019843">
    <property type="term" value="F:rRNA binding"/>
    <property type="evidence" value="ECO:0007669"/>
    <property type="project" value="UniProtKB-KW"/>
</dbReference>
<keyword evidence="5" id="KW-0687">Ribonucleoprotein</keyword>
<accession>A0A2H0NFC6</accession>
<dbReference type="GO" id="GO:0022625">
    <property type="term" value="C:cytosolic large ribosomal subunit"/>
    <property type="evidence" value="ECO:0007669"/>
    <property type="project" value="TreeGrafter"/>
</dbReference>
<evidence type="ECO:0000256" key="5">
    <source>
        <dbReference type="ARBA" id="ARBA00023274"/>
    </source>
</evidence>
<dbReference type="Gene3D" id="2.40.30.10">
    <property type="entry name" value="Translation factors"/>
    <property type="match status" value="1"/>
</dbReference>
<dbReference type="Proteomes" id="UP000228867">
    <property type="component" value="Unassembled WGS sequence"/>
</dbReference>
<dbReference type="AlphaFoldDB" id="A0A2H0NFC6"/>
<sequence length="122" mass="13322">MIPVTVLLLVDQPKEFPTEIKENQIVKISGLSKGRGFQGVVKRHGFSGGPKSHGQKDRLRAPGSIGATAPQRVIKGRKMAGHMGQKRITEKKKIVSFDLKKNLLMIKGAVPGMKGTKIQIEL</sequence>
<dbReference type="Pfam" id="PF00297">
    <property type="entry name" value="Ribosomal_L3"/>
    <property type="match status" value="1"/>
</dbReference>
<comment type="caution">
    <text evidence="9">The sequence shown here is derived from an EMBL/GenBank/DDBJ whole genome shotgun (WGS) entry which is preliminary data.</text>
</comment>
<keyword evidence="3" id="KW-0694">RNA-binding</keyword>
<feature type="region of interest" description="Disordered" evidence="8">
    <location>
        <begin position="42"/>
        <end position="66"/>
    </location>
</feature>
<dbReference type="InterPro" id="IPR019927">
    <property type="entry name" value="Ribosomal_uL3_bac/org-type"/>
</dbReference>
<dbReference type="PANTHER" id="PTHR11229">
    <property type="entry name" value="50S RIBOSOMAL PROTEIN L3"/>
    <property type="match status" value="1"/>
</dbReference>